<dbReference type="KEGG" id="bvz:BRAD3257_0517"/>
<dbReference type="AlphaFoldDB" id="A0A2U3PRA7"/>
<dbReference type="EMBL" id="LS398110">
    <property type="protein sequence ID" value="SPP91683.1"/>
    <property type="molecule type" value="Genomic_DNA"/>
</dbReference>
<name>A0A2U3PRA7_9BRAD</name>
<sequence>MPKFYVQTYAKVHIGEIEVEANSYHEAAAKADLIVQKDYLQDKGDEGKLITGQYLEIEEAELHLGDPDSAYDNTRFLELSTSSGPDENSRSSVVIFQA</sequence>
<reference evidence="1 2" key="1">
    <citation type="submission" date="2018-03" db="EMBL/GenBank/DDBJ databases">
        <authorList>
            <person name="Gully D."/>
        </authorList>
    </citation>
    <scope>NUCLEOTIDE SEQUENCE [LARGE SCALE GENOMIC DNA]</scope>
    <source>
        <strain evidence="1">ORS3257</strain>
    </source>
</reference>
<evidence type="ECO:0000313" key="1">
    <source>
        <dbReference type="EMBL" id="SPP91683.1"/>
    </source>
</evidence>
<accession>A0A2U3PRA7</accession>
<organism evidence="1 2">
    <name type="scientific">Bradyrhizobium vignae</name>
    <dbReference type="NCBI Taxonomy" id="1549949"/>
    <lineage>
        <taxon>Bacteria</taxon>
        <taxon>Pseudomonadati</taxon>
        <taxon>Pseudomonadota</taxon>
        <taxon>Alphaproteobacteria</taxon>
        <taxon>Hyphomicrobiales</taxon>
        <taxon>Nitrobacteraceae</taxon>
        <taxon>Bradyrhizobium</taxon>
    </lineage>
</organism>
<protein>
    <submittedName>
        <fullName evidence="1">Uncharacterized protein</fullName>
    </submittedName>
</protein>
<dbReference type="RefSeq" id="WP_122400501.1">
    <property type="nucleotide sequence ID" value="NZ_LS398110.1"/>
</dbReference>
<evidence type="ECO:0000313" key="2">
    <source>
        <dbReference type="Proteomes" id="UP000246085"/>
    </source>
</evidence>
<dbReference type="Proteomes" id="UP000246085">
    <property type="component" value="Chromosome BRAD3257"/>
</dbReference>
<gene>
    <name evidence="1" type="ORF">BRAD3257_0517</name>
</gene>
<proteinExistence type="predicted"/>